<dbReference type="GO" id="GO:0050660">
    <property type="term" value="F:flavin adenine dinucleotide binding"/>
    <property type="evidence" value="ECO:0007669"/>
    <property type="project" value="InterPro"/>
</dbReference>
<dbReference type="InterPro" id="IPR012951">
    <property type="entry name" value="BBE"/>
</dbReference>
<sequence>MKASITHLKAVAIEEGIYPKDYTMYPNYSISNTTAENLYGAKNAARLRRIKRAVDKDNIMGLAGGFSI</sequence>
<dbReference type="OrthoDB" id="2151789at2759"/>
<feature type="domain" description="Berberine/berberine-like" evidence="1">
    <location>
        <begin position="35"/>
        <end position="59"/>
    </location>
</feature>
<dbReference type="Gene3D" id="3.40.462.20">
    <property type="match status" value="1"/>
</dbReference>
<protein>
    <recommendedName>
        <fullName evidence="1">Berberine/berberine-like domain-containing protein</fullName>
    </recommendedName>
</protein>
<proteinExistence type="predicted"/>
<dbReference type="InterPro" id="IPR016169">
    <property type="entry name" value="FAD-bd_PCMH_sub2"/>
</dbReference>
<accession>A0A5N6L542</accession>
<gene>
    <name evidence="2" type="ORF">FH972_026724</name>
</gene>
<dbReference type="AlphaFoldDB" id="A0A5N6L542"/>
<evidence type="ECO:0000313" key="3">
    <source>
        <dbReference type="Proteomes" id="UP000327013"/>
    </source>
</evidence>
<reference evidence="2 3" key="1">
    <citation type="submission" date="2019-06" db="EMBL/GenBank/DDBJ databases">
        <title>A chromosomal-level reference genome of Carpinus fangiana (Coryloideae, Betulaceae).</title>
        <authorList>
            <person name="Yang X."/>
            <person name="Wang Z."/>
            <person name="Zhang L."/>
            <person name="Hao G."/>
            <person name="Liu J."/>
            <person name="Yang Y."/>
        </authorList>
    </citation>
    <scope>NUCLEOTIDE SEQUENCE [LARGE SCALE GENOMIC DNA]</scope>
    <source>
        <strain evidence="2">Cfa_2016G</strain>
        <tissue evidence="2">Leaf</tissue>
    </source>
</reference>
<dbReference type="EMBL" id="VIBQ01000107">
    <property type="protein sequence ID" value="KAB8801903.1"/>
    <property type="molecule type" value="Genomic_DNA"/>
</dbReference>
<dbReference type="Proteomes" id="UP000327013">
    <property type="component" value="Unassembled WGS sequence"/>
</dbReference>
<organism evidence="2 3">
    <name type="scientific">Carpinus fangiana</name>
    <dbReference type="NCBI Taxonomy" id="176857"/>
    <lineage>
        <taxon>Eukaryota</taxon>
        <taxon>Viridiplantae</taxon>
        <taxon>Streptophyta</taxon>
        <taxon>Embryophyta</taxon>
        <taxon>Tracheophyta</taxon>
        <taxon>Spermatophyta</taxon>
        <taxon>Magnoliopsida</taxon>
        <taxon>eudicotyledons</taxon>
        <taxon>Gunneridae</taxon>
        <taxon>Pentapetalae</taxon>
        <taxon>rosids</taxon>
        <taxon>fabids</taxon>
        <taxon>Fagales</taxon>
        <taxon>Betulaceae</taxon>
        <taxon>Carpinus</taxon>
    </lineage>
</organism>
<evidence type="ECO:0000313" key="2">
    <source>
        <dbReference type="EMBL" id="KAB8801903.1"/>
    </source>
</evidence>
<dbReference type="Gene3D" id="3.30.465.10">
    <property type="match status" value="1"/>
</dbReference>
<dbReference type="Pfam" id="PF08031">
    <property type="entry name" value="BBE"/>
    <property type="match status" value="1"/>
</dbReference>
<name>A0A5N6L542_9ROSI</name>
<dbReference type="GO" id="GO:0016491">
    <property type="term" value="F:oxidoreductase activity"/>
    <property type="evidence" value="ECO:0007669"/>
    <property type="project" value="InterPro"/>
</dbReference>
<evidence type="ECO:0000259" key="1">
    <source>
        <dbReference type="Pfam" id="PF08031"/>
    </source>
</evidence>
<keyword evidence="3" id="KW-1185">Reference proteome</keyword>
<comment type="caution">
    <text evidence="2">The sequence shown here is derived from an EMBL/GenBank/DDBJ whole genome shotgun (WGS) entry which is preliminary data.</text>
</comment>